<dbReference type="AlphaFoldDB" id="A0A1S3DKV9"/>
<organism evidence="8 9">
    <name type="scientific">Diaphorina citri</name>
    <name type="common">Asian citrus psyllid</name>
    <dbReference type="NCBI Taxonomy" id="121845"/>
    <lineage>
        <taxon>Eukaryota</taxon>
        <taxon>Metazoa</taxon>
        <taxon>Ecdysozoa</taxon>
        <taxon>Arthropoda</taxon>
        <taxon>Hexapoda</taxon>
        <taxon>Insecta</taxon>
        <taxon>Pterygota</taxon>
        <taxon>Neoptera</taxon>
        <taxon>Paraneoptera</taxon>
        <taxon>Hemiptera</taxon>
        <taxon>Sternorrhyncha</taxon>
        <taxon>Psylloidea</taxon>
        <taxon>Psyllidae</taxon>
        <taxon>Diaphorininae</taxon>
        <taxon>Diaphorina</taxon>
    </lineage>
</organism>
<evidence type="ECO:0000313" key="8">
    <source>
        <dbReference type="Proteomes" id="UP000079169"/>
    </source>
</evidence>
<dbReference type="InterPro" id="IPR013174">
    <property type="entry name" value="DPM3"/>
</dbReference>
<evidence type="ECO:0000256" key="7">
    <source>
        <dbReference type="RuleBase" id="RU365085"/>
    </source>
</evidence>
<keyword evidence="9" id="KW-0328">Glycosyltransferase</keyword>
<reference evidence="9" key="1">
    <citation type="submission" date="2025-08" db="UniProtKB">
        <authorList>
            <consortium name="RefSeq"/>
        </authorList>
    </citation>
    <scope>IDENTIFICATION</scope>
</reference>
<dbReference type="GO" id="GO:0033185">
    <property type="term" value="C:dolichol-phosphate-mannose synthase complex"/>
    <property type="evidence" value="ECO:0007669"/>
    <property type="project" value="TreeGrafter"/>
</dbReference>
<dbReference type="GO" id="GO:0016757">
    <property type="term" value="F:glycosyltransferase activity"/>
    <property type="evidence" value="ECO:0007669"/>
    <property type="project" value="UniProtKB-KW"/>
</dbReference>
<comment type="pathway">
    <text evidence="7">Protein modification; protein glycosylation.</text>
</comment>
<keyword evidence="8" id="KW-1185">Reference proteome</keyword>
<evidence type="ECO:0000313" key="9">
    <source>
        <dbReference type="RefSeq" id="XP_008483941.1"/>
    </source>
</evidence>
<dbReference type="GO" id="GO:0006506">
    <property type="term" value="P:GPI anchor biosynthetic process"/>
    <property type="evidence" value="ECO:0007669"/>
    <property type="project" value="TreeGrafter"/>
</dbReference>
<evidence type="ECO:0000256" key="6">
    <source>
        <dbReference type="ARBA" id="ARBA00023136"/>
    </source>
</evidence>
<dbReference type="OrthoDB" id="2014333at2759"/>
<feature type="transmembrane region" description="Helical" evidence="7">
    <location>
        <begin position="7"/>
        <end position="23"/>
    </location>
</feature>
<evidence type="ECO:0000256" key="3">
    <source>
        <dbReference type="ARBA" id="ARBA00022692"/>
    </source>
</evidence>
<keyword evidence="9" id="KW-0808">Transferase</keyword>
<evidence type="ECO:0000256" key="4">
    <source>
        <dbReference type="ARBA" id="ARBA00022824"/>
    </source>
</evidence>
<proteinExistence type="inferred from homology"/>
<dbReference type="GeneID" id="103520615"/>
<dbReference type="Pfam" id="PF08285">
    <property type="entry name" value="DPM3"/>
    <property type="match status" value="1"/>
</dbReference>
<protein>
    <recommendedName>
        <fullName evidence="7">Dolichol-phosphate mannosyltransferase subunit 3</fullName>
    </recommendedName>
</protein>
<keyword evidence="5 7" id="KW-1133">Transmembrane helix</keyword>
<dbReference type="UniPathway" id="UPA00378"/>
<dbReference type="PANTHER" id="PTHR16433">
    <property type="entry name" value="DOLICHOL-PHOSPHATE MANNOSYLTRANSFERASE SUBUNIT 3"/>
    <property type="match status" value="1"/>
</dbReference>
<sequence length="92" mass="10636">MTKLLEWLTGTTLFLAVWLSVVMNDLNLDIVKNNINIIVPLPLIIIALFGVYSIIVVLWRVYNFNDCKEAAQELQTEIKEAKEYLSKKGYKF</sequence>
<dbReference type="Proteomes" id="UP000079169">
    <property type="component" value="Unplaced"/>
</dbReference>
<dbReference type="OMA" id="KLMQWLF"/>
<comment type="similarity">
    <text evidence="2 7">Belongs to the DPM3 family.</text>
</comment>
<feature type="transmembrane region" description="Helical" evidence="7">
    <location>
        <begin position="35"/>
        <end position="59"/>
    </location>
</feature>
<comment type="subunit">
    <text evidence="7">Component of the dolichol-phosphate mannose (DPM) synthase complex.</text>
</comment>
<keyword evidence="6 7" id="KW-0472">Membrane</keyword>
<accession>A0A1S3DKV9</accession>
<dbReference type="GO" id="GO:0005789">
    <property type="term" value="C:endoplasmic reticulum membrane"/>
    <property type="evidence" value="ECO:0007669"/>
    <property type="project" value="UniProtKB-SubCell"/>
</dbReference>
<evidence type="ECO:0000256" key="1">
    <source>
        <dbReference type="ARBA" id="ARBA00004477"/>
    </source>
</evidence>
<comment type="subcellular location">
    <subcellularLocation>
        <location evidence="1 7">Endoplasmic reticulum membrane</location>
        <topology evidence="1 7">Multi-pass membrane protein</topology>
    </subcellularLocation>
</comment>
<keyword evidence="4 7" id="KW-0256">Endoplasmic reticulum</keyword>
<gene>
    <name evidence="9" type="primary">LOC103520615</name>
</gene>
<keyword evidence="3 7" id="KW-0812">Transmembrane</keyword>
<dbReference type="KEGG" id="dci:103520615"/>
<evidence type="ECO:0000256" key="5">
    <source>
        <dbReference type="ARBA" id="ARBA00022989"/>
    </source>
</evidence>
<evidence type="ECO:0000256" key="2">
    <source>
        <dbReference type="ARBA" id="ARBA00010430"/>
    </source>
</evidence>
<name>A0A1S3DKV9_DIACI</name>
<dbReference type="RefSeq" id="XP_008483941.1">
    <property type="nucleotide sequence ID" value="XM_008485719.3"/>
</dbReference>
<dbReference type="STRING" id="121845.A0A1S3DKV9"/>
<dbReference type="PaxDb" id="121845-A0A1S3DKV9"/>
<dbReference type="CTD" id="54344"/>
<dbReference type="PANTHER" id="PTHR16433:SF0">
    <property type="entry name" value="DOLICHOL-PHOSPHATE MANNOSYLTRANSFERASE SUBUNIT 3"/>
    <property type="match status" value="1"/>
</dbReference>
<comment type="function">
    <text evidence="7">Stabilizer subunit of the dolichol-phosphate mannose (DPM) synthase complex; tethers catalytic subunit to the ER.</text>
</comment>